<evidence type="ECO:0000256" key="7">
    <source>
        <dbReference type="HAMAP-Rule" id="MF_01337"/>
    </source>
</evidence>
<dbReference type="NCBIfam" id="TIGR00060">
    <property type="entry name" value="L18_bact"/>
    <property type="match status" value="1"/>
</dbReference>
<comment type="similarity">
    <text evidence="1 7">Belongs to the universal ribosomal protein uL18 family.</text>
</comment>
<dbReference type="GO" id="GO:0008097">
    <property type="term" value="F:5S rRNA binding"/>
    <property type="evidence" value="ECO:0007669"/>
    <property type="project" value="TreeGrafter"/>
</dbReference>
<dbReference type="Gene3D" id="3.30.420.100">
    <property type="match status" value="1"/>
</dbReference>
<reference evidence="8 9" key="1">
    <citation type="journal article" date="2018" name="ISME J.">
        <title>A methanotrophic archaeon couples anaerobic oxidation of methane to Fe(III) reduction.</title>
        <authorList>
            <person name="Cai C."/>
            <person name="Leu A.O."/>
            <person name="Xie G.J."/>
            <person name="Guo J."/>
            <person name="Feng Y."/>
            <person name="Zhao J.X."/>
            <person name="Tyson G.W."/>
            <person name="Yuan Z."/>
            <person name="Hu S."/>
        </authorList>
    </citation>
    <scope>NUCLEOTIDE SEQUENCE [LARGE SCALE GENOMIC DNA]</scope>
    <source>
        <strain evidence="8">FeB_12</strain>
    </source>
</reference>
<sequence length="121" mass="13265">MADKNILKQKQALRRRMRVRNIVSGTAERPRLTVAKSLKNVFVQLVDDERGVTLVGLASNSASFEAAKGNKSAIAKQVGKKLAELAKAKGIESVVFDRNQYRFHGRIKAVADGAREGGLKF</sequence>
<dbReference type="GO" id="GO:0022625">
    <property type="term" value="C:cytosolic large ribosomal subunit"/>
    <property type="evidence" value="ECO:0007669"/>
    <property type="project" value="TreeGrafter"/>
</dbReference>
<accession>A0A855X735</accession>
<evidence type="ECO:0000256" key="5">
    <source>
        <dbReference type="ARBA" id="ARBA00023274"/>
    </source>
</evidence>
<keyword evidence="5 7" id="KW-0687">Ribonucleoprotein</keyword>
<dbReference type="HAMAP" id="MF_01337_B">
    <property type="entry name" value="Ribosomal_uL18_B"/>
    <property type="match status" value="1"/>
</dbReference>
<dbReference type="InterPro" id="IPR057268">
    <property type="entry name" value="Ribosomal_L18"/>
</dbReference>
<keyword evidence="2 7" id="KW-0699">rRNA-binding</keyword>
<evidence type="ECO:0000313" key="9">
    <source>
        <dbReference type="Proteomes" id="UP000250918"/>
    </source>
</evidence>
<dbReference type="Proteomes" id="UP000250918">
    <property type="component" value="Unassembled WGS sequence"/>
</dbReference>
<keyword evidence="3 7" id="KW-0694">RNA-binding</keyword>
<dbReference type="InterPro" id="IPR004389">
    <property type="entry name" value="Ribosomal_uL18_bac-type"/>
</dbReference>
<evidence type="ECO:0000256" key="3">
    <source>
        <dbReference type="ARBA" id="ARBA00022884"/>
    </source>
</evidence>
<dbReference type="EMBL" id="PQAP01000080">
    <property type="protein sequence ID" value="PWB72604.1"/>
    <property type="molecule type" value="Genomic_DNA"/>
</dbReference>
<evidence type="ECO:0000313" key="8">
    <source>
        <dbReference type="EMBL" id="PWB72604.1"/>
    </source>
</evidence>
<evidence type="ECO:0000256" key="6">
    <source>
        <dbReference type="ARBA" id="ARBA00035197"/>
    </source>
</evidence>
<name>A0A855X735_9BACT</name>
<evidence type="ECO:0000256" key="4">
    <source>
        <dbReference type="ARBA" id="ARBA00022980"/>
    </source>
</evidence>
<evidence type="ECO:0000256" key="1">
    <source>
        <dbReference type="ARBA" id="ARBA00007116"/>
    </source>
</evidence>
<comment type="subunit">
    <text evidence="7">Part of the 50S ribosomal subunit; part of the 5S rRNA/L5/L18/L25 subcomplex. Contacts the 5S and 23S rRNAs.</text>
</comment>
<dbReference type="FunFam" id="3.30.420.100:FF:000001">
    <property type="entry name" value="50S ribosomal protein L18"/>
    <property type="match status" value="1"/>
</dbReference>
<dbReference type="CDD" id="cd00432">
    <property type="entry name" value="Ribosomal_L18_L5e"/>
    <property type="match status" value="1"/>
</dbReference>
<dbReference type="PANTHER" id="PTHR12899:SF3">
    <property type="entry name" value="LARGE RIBOSOMAL SUBUNIT PROTEIN UL18M"/>
    <property type="match status" value="1"/>
</dbReference>
<dbReference type="PANTHER" id="PTHR12899">
    <property type="entry name" value="39S RIBOSOMAL PROTEIN L18, MITOCHONDRIAL"/>
    <property type="match status" value="1"/>
</dbReference>
<evidence type="ECO:0000256" key="2">
    <source>
        <dbReference type="ARBA" id="ARBA00022730"/>
    </source>
</evidence>
<comment type="caution">
    <text evidence="8">The sequence shown here is derived from an EMBL/GenBank/DDBJ whole genome shotgun (WGS) entry which is preliminary data.</text>
</comment>
<protein>
    <recommendedName>
        <fullName evidence="6 7">Large ribosomal subunit protein uL18</fullName>
    </recommendedName>
</protein>
<dbReference type="InterPro" id="IPR005484">
    <property type="entry name" value="Ribosomal_uL18_bac/plant/anim"/>
</dbReference>
<keyword evidence="4 7" id="KW-0689">Ribosomal protein</keyword>
<dbReference type="GO" id="GO:0006412">
    <property type="term" value="P:translation"/>
    <property type="evidence" value="ECO:0007669"/>
    <property type="project" value="UniProtKB-UniRule"/>
</dbReference>
<proteinExistence type="inferred from homology"/>
<comment type="function">
    <text evidence="7">This is one of the proteins that bind and probably mediate the attachment of the 5S RNA into the large ribosomal subunit, where it forms part of the central protuberance.</text>
</comment>
<dbReference type="Pfam" id="PF00861">
    <property type="entry name" value="Ribosomal_L18p"/>
    <property type="match status" value="1"/>
</dbReference>
<dbReference type="GO" id="GO:0003735">
    <property type="term" value="F:structural constituent of ribosome"/>
    <property type="evidence" value="ECO:0007669"/>
    <property type="project" value="InterPro"/>
</dbReference>
<dbReference type="SUPFAM" id="SSF53137">
    <property type="entry name" value="Translational machinery components"/>
    <property type="match status" value="1"/>
</dbReference>
<organism evidence="8 9">
    <name type="scientific">candidate division GN15 bacterium</name>
    <dbReference type="NCBI Taxonomy" id="2072418"/>
    <lineage>
        <taxon>Bacteria</taxon>
        <taxon>candidate division GN15</taxon>
    </lineage>
</organism>
<gene>
    <name evidence="7" type="primary">rplR</name>
    <name evidence="8" type="ORF">C3F09_06455</name>
</gene>
<dbReference type="AlphaFoldDB" id="A0A855X735"/>